<dbReference type="CDD" id="cd05254">
    <property type="entry name" value="dTDP_HR_like_SDR_e"/>
    <property type="match status" value="1"/>
</dbReference>
<dbReference type="AlphaFoldDB" id="X1IG27"/>
<dbReference type="SUPFAM" id="SSF51735">
    <property type="entry name" value="NAD(P)-binding Rossmann-fold domains"/>
    <property type="match status" value="1"/>
</dbReference>
<dbReference type="GO" id="GO:0005829">
    <property type="term" value="C:cytosol"/>
    <property type="evidence" value="ECO:0007669"/>
    <property type="project" value="TreeGrafter"/>
</dbReference>
<dbReference type="GO" id="GO:0019305">
    <property type="term" value="P:dTDP-rhamnose biosynthetic process"/>
    <property type="evidence" value="ECO:0007669"/>
    <property type="project" value="TreeGrafter"/>
</dbReference>
<organism evidence="2">
    <name type="scientific">marine sediment metagenome</name>
    <dbReference type="NCBI Taxonomy" id="412755"/>
    <lineage>
        <taxon>unclassified sequences</taxon>
        <taxon>metagenomes</taxon>
        <taxon>ecological metagenomes</taxon>
    </lineage>
</organism>
<gene>
    <name evidence="2" type="ORF">S03H2_28410</name>
</gene>
<dbReference type="EMBL" id="BARU01017113">
    <property type="protein sequence ID" value="GAH56498.1"/>
    <property type="molecule type" value="Genomic_DNA"/>
</dbReference>
<comment type="caution">
    <text evidence="2">The sequence shown here is derived from an EMBL/GenBank/DDBJ whole genome shotgun (WGS) entry which is preliminary data.</text>
</comment>
<name>X1IG27_9ZZZZ</name>
<feature type="domain" description="RmlD-like substrate binding" evidence="1">
    <location>
        <begin position="1"/>
        <end position="186"/>
    </location>
</feature>
<reference evidence="2" key="1">
    <citation type="journal article" date="2014" name="Front. Microbiol.">
        <title>High frequency of phylogenetically diverse reductive dehalogenase-homologous genes in deep subseafloor sedimentary metagenomes.</title>
        <authorList>
            <person name="Kawai M."/>
            <person name="Futagami T."/>
            <person name="Toyoda A."/>
            <person name="Takaki Y."/>
            <person name="Nishi S."/>
            <person name="Hori S."/>
            <person name="Arai W."/>
            <person name="Tsubouchi T."/>
            <person name="Morono Y."/>
            <person name="Uchiyama I."/>
            <person name="Ito T."/>
            <person name="Fujiyama A."/>
            <person name="Inagaki F."/>
            <person name="Takami H."/>
        </authorList>
    </citation>
    <scope>NUCLEOTIDE SEQUENCE</scope>
    <source>
        <strain evidence="2">Expedition CK06-06</strain>
    </source>
</reference>
<dbReference type="InterPro" id="IPR036291">
    <property type="entry name" value="NAD(P)-bd_dom_sf"/>
</dbReference>
<accession>X1IG27</accession>
<dbReference type="GO" id="GO:0008831">
    <property type="term" value="F:dTDP-4-dehydrorhamnose reductase activity"/>
    <property type="evidence" value="ECO:0007669"/>
    <property type="project" value="TreeGrafter"/>
</dbReference>
<feature type="non-terminal residue" evidence="2">
    <location>
        <position position="186"/>
    </location>
</feature>
<evidence type="ECO:0000259" key="1">
    <source>
        <dbReference type="Pfam" id="PF04321"/>
    </source>
</evidence>
<dbReference type="Gene3D" id="3.90.25.10">
    <property type="entry name" value="UDP-galactose 4-epimerase, domain 1"/>
    <property type="match status" value="1"/>
</dbReference>
<dbReference type="InterPro" id="IPR005913">
    <property type="entry name" value="dTDP_dehydrorham_reduct"/>
</dbReference>
<dbReference type="InterPro" id="IPR029903">
    <property type="entry name" value="RmlD-like-bd"/>
</dbReference>
<dbReference type="Pfam" id="PF04321">
    <property type="entry name" value="RmlD_sub_bind"/>
    <property type="match status" value="1"/>
</dbReference>
<dbReference type="PANTHER" id="PTHR10491:SF4">
    <property type="entry name" value="METHIONINE ADENOSYLTRANSFERASE 2 SUBUNIT BETA"/>
    <property type="match status" value="1"/>
</dbReference>
<dbReference type="Gene3D" id="3.40.50.720">
    <property type="entry name" value="NAD(P)-binding Rossmann-like Domain"/>
    <property type="match status" value="1"/>
</dbReference>
<dbReference type="PANTHER" id="PTHR10491">
    <property type="entry name" value="DTDP-4-DEHYDRORHAMNOSE REDUCTASE"/>
    <property type="match status" value="1"/>
</dbReference>
<sequence>MKIFITGADGALGKEMQQVLHKNSINYITSDLNQLDIADFKKTNETLLKHRPDIILHFAAISNVDYCEENKDHAFHVNALGTYGLAIIAKKINAKILYISTNYVFDGSQEKPYLEHNATAPINEYGKTKLIGENYIKDLCTRHFIVRTSWLFGKGSKNYIPKFIADDKKSVSINVICDQFASFTYT</sequence>
<proteinExistence type="predicted"/>
<protein>
    <recommendedName>
        <fullName evidence="1">RmlD-like substrate binding domain-containing protein</fullName>
    </recommendedName>
</protein>
<evidence type="ECO:0000313" key="2">
    <source>
        <dbReference type="EMBL" id="GAH56498.1"/>
    </source>
</evidence>